<accession>A0ABM8AFM0</accession>
<proteinExistence type="predicted"/>
<gene>
    <name evidence="2" type="ORF">DAETH_25680</name>
</gene>
<keyword evidence="3" id="KW-1185">Reference proteome</keyword>
<evidence type="ECO:0000256" key="1">
    <source>
        <dbReference type="SAM" id="MobiDB-lite"/>
    </source>
</evidence>
<dbReference type="Proteomes" id="UP001064971">
    <property type="component" value="Chromosome"/>
</dbReference>
<name>A0ABM8AFM0_9DEIO</name>
<dbReference type="RefSeq" id="WP_264775291.1">
    <property type="nucleotide sequence ID" value="NZ_AP026560.1"/>
</dbReference>
<evidence type="ECO:0000313" key="3">
    <source>
        <dbReference type="Proteomes" id="UP001064971"/>
    </source>
</evidence>
<protein>
    <submittedName>
        <fullName evidence="2">Uncharacterized protein</fullName>
    </submittedName>
</protein>
<organism evidence="2 3">
    <name type="scientific">Deinococcus aetherius</name>
    <dbReference type="NCBI Taxonomy" id="200252"/>
    <lineage>
        <taxon>Bacteria</taxon>
        <taxon>Thermotogati</taxon>
        <taxon>Deinococcota</taxon>
        <taxon>Deinococci</taxon>
        <taxon>Deinococcales</taxon>
        <taxon>Deinococcaceae</taxon>
        <taxon>Deinococcus</taxon>
    </lineage>
</organism>
<feature type="region of interest" description="Disordered" evidence="1">
    <location>
        <begin position="35"/>
        <end position="55"/>
    </location>
</feature>
<reference evidence="2" key="1">
    <citation type="submission" date="2022-07" db="EMBL/GenBank/DDBJ databases">
        <title>Complete Genome Sequence of the Radioresistant Bacterium Deinococcus aetherius ST0316, Isolated from the Air Dust collected in Lower Stratosphere above Japan.</title>
        <authorList>
            <person name="Satoh K."/>
            <person name="Hagiwara K."/>
            <person name="Katsumata K."/>
            <person name="Kubo A."/>
            <person name="Yokobori S."/>
            <person name="Yamagishi A."/>
            <person name="Oono Y."/>
            <person name="Narumi I."/>
        </authorList>
    </citation>
    <scope>NUCLEOTIDE SEQUENCE</scope>
    <source>
        <strain evidence="2">ST0316</strain>
    </source>
</reference>
<dbReference type="EMBL" id="AP026560">
    <property type="protein sequence ID" value="BDP42599.1"/>
    <property type="molecule type" value="Genomic_DNA"/>
</dbReference>
<sequence length="55" mass="5885">MGDGREVLATLLRHEAKTNTYKFALIRALNDLAPLGTLPTPVRPEPLSSPKGDAA</sequence>
<evidence type="ECO:0000313" key="2">
    <source>
        <dbReference type="EMBL" id="BDP42599.1"/>
    </source>
</evidence>